<feature type="compositionally biased region" description="Basic and acidic residues" evidence="1">
    <location>
        <begin position="25"/>
        <end position="64"/>
    </location>
</feature>
<evidence type="ECO:0000313" key="2">
    <source>
        <dbReference type="EMBL" id="GFP25047.1"/>
    </source>
</evidence>
<reference evidence="2 3" key="1">
    <citation type="journal article" date="2020" name="Front. Microbiol.">
        <title>Single-cell genomics of novel Actinobacteria with the Wood-Ljungdahl pathway discovered in a serpentinizing system.</title>
        <authorList>
            <person name="Merino N."/>
            <person name="Kawai M."/>
            <person name="Boyd E.S."/>
            <person name="Colman D.R."/>
            <person name="McGlynn S.E."/>
            <person name="Nealson K.H."/>
            <person name="Kurokawa K."/>
            <person name="Hongoh Y."/>
        </authorList>
    </citation>
    <scope>NUCLEOTIDE SEQUENCE [LARGE SCALE GENOMIC DNA]</scope>
    <source>
        <strain evidence="2 3">S25</strain>
    </source>
</reference>
<dbReference type="AlphaFoldDB" id="A0A6V8NXX1"/>
<organism evidence="2 3">
    <name type="scientific">Candidatus Hakubella thermalkaliphila</name>
    <dbReference type="NCBI Taxonomy" id="2754717"/>
    <lineage>
        <taxon>Bacteria</taxon>
        <taxon>Bacillati</taxon>
        <taxon>Actinomycetota</taxon>
        <taxon>Actinomycetota incertae sedis</taxon>
        <taxon>Candidatus Hakubellales</taxon>
        <taxon>Candidatus Hakubellaceae</taxon>
        <taxon>Candidatus Hakubella</taxon>
    </lineage>
</organism>
<evidence type="ECO:0000313" key="3">
    <source>
        <dbReference type="Proteomes" id="UP000543224"/>
    </source>
</evidence>
<comment type="caution">
    <text evidence="2">The sequence shown here is derived from an EMBL/GenBank/DDBJ whole genome shotgun (WGS) entry which is preliminary data.</text>
</comment>
<gene>
    <name evidence="2" type="ORF">HKBW3S25_00497</name>
</gene>
<proteinExistence type="predicted"/>
<accession>A0A6V8NXX1</accession>
<sequence length="98" mass="10812">MIPRTPPPQEHPQVLKAGLGGVQAVDHDQPQSAKKGDEGKDKGVSFRRTPSQEKTEAPKDEKENGYGYNNGEIQMLLLAPQQDQKAERRQEAGGQNIH</sequence>
<name>A0A6V8NXX1_9ACTN</name>
<feature type="compositionally biased region" description="Pro residues" evidence="1">
    <location>
        <begin position="1"/>
        <end position="10"/>
    </location>
</feature>
<feature type="region of interest" description="Disordered" evidence="1">
    <location>
        <begin position="1"/>
        <end position="98"/>
    </location>
</feature>
<evidence type="ECO:0000256" key="1">
    <source>
        <dbReference type="SAM" id="MobiDB-lite"/>
    </source>
</evidence>
<protein>
    <submittedName>
        <fullName evidence="2">Uncharacterized protein</fullName>
    </submittedName>
</protein>
<dbReference type="EMBL" id="BLRX01000034">
    <property type="protein sequence ID" value="GFP25047.1"/>
    <property type="molecule type" value="Genomic_DNA"/>
</dbReference>
<dbReference type="Proteomes" id="UP000543224">
    <property type="component" value="Unassembled WGS sequence"/>
</dbReference>